<sequence>MLIYFLTLFNNILFVHSHWSEGNLVALHAHPYSFTFDQESKKKKNTHSNEEYELYDSIYNAPILELEFFYFKILPFYYKLNTTFSKKIISYESKIKLFQFLRGPPVLGLFF</sequence>
<organism evidence="1 2">
    <name type="scientific">Belliella aquatica</name>
    <dbReference type="NCBI Taxonomy" id="1323734"/>
    <lineage>
        <taxon>Bacteria</taxon>
        <taxon>Pseudomonadati</taxon>
        <taxon>Bacteroidota</taxon>
        <taxon>Cytophagia</taxon>
        <taxon>Cytophagales</taxon>
        <taxon>Cyclobacteriaceae</taxon>
        <taxon>Belliella</taxon>
    </lineage>
</organism>
<name>A0ABQ1MC54_9BACT</name>
<keyword evidence="2" id="KW-1185">Reference proteome</keyword>
<dbReference type="Proteomes" id="UP000635885">
    <property type="component" value="Unassembled WGS sequence"/>
</dbReference>
<evidence type="ECO:0000313" key="1">
    <source>
        <dbReference type="EMBL" id="GGC38024.1"/>
    </source>
</evidence>
<gene>
    <name evidence="1" type="ORF">GCM10010993_16170</name>
</gene>
<dbReference type="EMBL" id="BMFD01000004">
    <property type="protein sequence ID" value="GGC38024.1"/>
    <property type="molecule type" value="Genomic_DNA"/>
</dbReference>
<proteinExistence type="predicted"/>
<accession>A0ABQ1MC54</accession>
<comment type="caution">
    <text evidence="1">The sequence shown here is derived from an EMBL/GenBank/DDBJ whole genome shotgun (WGS) entry which is preliminary data.</text>
</comment>
<reference evidence="2" key="1">
    <citation type="journal article" date="2019" name="Int. J. Syst. Evol. Microbiol.">
        <title>The Global Catalogue of Microorganisms (GCM) 10K type strain sequencing project: providing services to taxonomists for standard genome sequencing and annotation.</title>
        <authorList>
            <consortium name="The Broad Institute Genomics Platform"/>
            <consortium name="The Broad Institute Genome Sequencing Center for Infectious Disease"/>
            <person name="Wu L."/>
            <person name="Ma J."/>
        </authorList>
    </citation>
    <scope>NUCLEOTIDE SEQUENCE [LARGE SCALE GENOMIC DNA]</scope>
    <source>
        <strain evidence="2">CGMCC 1.12479</strain>
    </source>
</reference>
<evidence type="ECO:0000313" key="2">
    <source>
        <dbReference type="Proteomes" id="UP000635885"/>
    </source>
</evidence>
<protein>
    <submittedName>
        <fullName evidence="1">Uncharacterized protein</fullName>
    </submittedName>
</protein>